<feature type="region of interest" description="Disordered" evidence="3">
    <location>
        <begin position="328"/>
        <end position="375"/>
    </location>
</feature>
<organism evidence="4 5">
    <name type="scientific">Gambusia affinis</name>
    <name type="common">Western mosquitofish</name>
    <name type="synonym">Heterandria affinis</name>
    <dbReference type="NCBI Taxonomy" id="33528"/>
    <lineage>
        <taxon>Eukaryota</taxon>
        <taxon>Metazoa</taxon>
        <taxon>Chordata</taxon>
        <taxon>Craniata</taxon>
        <taxon>Vertebrata</taxon>
        <taxon>Euteleostomi</taxon>
        <taxon>Actinopterygii</taxon>
        <taxon>Neopterygii</taxon>
        <taxon>Teleostei</taxon>
        <taxon>Neoteleostei</taxon>
        <taxon>Acanthomorphata</taxon>
        <taxon>Ovalentaria</taxon>
        <taxon>Atherinomorphae</taxon>
        <taxon>Cyprinodontiformes</taxon>
        <taxon>Poeciliidae</taxon>
        <taxon>Poeciliinae</taxon>
        <taxon>Gambusia</taxon>
    </lineage>
</organism>
<feature type="compositionally biased region" description="Basic and acidic residues" evidence="3">
    <location>
        <begin position="342"/>
        <end position="358"/>
    </location>
</feature>
<keyword evidence="1" id="KW-0547">Nucleotide-binding</keyword>
<evidence type="ECO:0000256" key="3">
    <source>
        <dbReference type="SAM" id="MobiDB-lite"/>
    </source>
</evidence>
<dbReference type="GO" id="GO:0005525">
    <property type="term" value="F:GTP binding"/>
    <property type="evidence" value="ECO:0007669"/>
    <property type="project" value="UniProtKB-KW"/>
</dbReference>
<dbReference type="PROSITE" id="PS51421">
    <property type="entry name" value="RAS"/>
    <property type="match status" value="1"/>
</dbReference>
<dbReference type="Pfam" id="PF00071">
    <property type="entry name" value="Ras"/>
    <property type="match status" value="2"/>
</dbReference>
<dbReference type="SMART" id="SM00175">
    <property type="entry name" value="RAB"/>
    <property type="match status" value="1"/>
</dbReference>
<dbReference type="Gene3D" id="3.40.50.300">
    <property type="entry name" value="P-loop containing nucleotide triphosphate hydrolases"/>
    <property type="match status" value="1"/>
</dbReference>
<dbReference type="InterPro" id="IPR001806">
    <property type="entry name" value="Small_GTPase"/>
</dbReference>
<dbReference type="STRING" id="33528.ENSGAFP00000025574"/>
<gene>
    <name evidence="4" type="ORF">CCH79_00011090</name>
</gene>
<dbReference type="CDD" id="cd01861">
    <property type="entry name" value="Rab6"/>
    <property type="match status" value="1"/>
</dbReference>
<keyword evidence="2" id="KW-0342">GTP-binding</keyword>
<name>A0A315UQX4_GAMAF</name>
<dbReference type="InterPro" id="IPR027417">
    <property type="entry name" value="P-loop_NTPase"/>
</dbReference>
<dbReference type="InterPro" id="IPR050227">
    <property type="entry name" value="Rab"/>
</dbReference>
<accession>A0A315UQX4</accession>
<evidence type="ECO:0008006" key="6">
    <source>
        <dbReference type="Google" id="ProtNLM"/>
    </source>
</evidence>
<comment type="caution">
    <text evidence="4">The sequence shown here is derived from an EMBL/GenBank/DDBJ whole genome shotgun (WGS) entry which is preliminary data.</text>
</comment>
<dbReference type="Proteomes" id="UP000250572">
    <property type="component" value="Unassembled WGS sequence"/>
</dbReference>
<dbReference type="PRINTS" id="PR00449">
    <property type="entry name" value="RASTRNSFRMNG"/>
</dbReference>
<evidence type="ECO:0000256" key="1">
    <source>
        <dbReference type="ARBA" id="ARBA00022741"/>
    </source>
</evidence>
<keyword evidence="5" id="KW-1185">Reference proteome</keyword>
<dbReference type="PANTHER" id="PTHR47977">
    <property type="entry name" value="RAS-RELATED PROTEIN RAB"/>
    <property type="match status" value="1"/>
</dbReference>
<evidence type="ECO:0000313" key="5">
    <source>
        <dbReference type="Proteomes" id="UP000250572"/>
    </source>
</evidence>
<dbReference type="SUPFAM" id="SSF52540">
    <property type="entry name" value="P-loop containing nucleoside triphosphate hydrolases"/>
    <property type="match status" value="1"/>
</dbReference>
<dbReference type="AlphaFoldDB" id="A0A315UQX4"/>
<dbReference type="SMART" id="SM00174">
    <property type="entry name" value="RHO"/>
    <property type="match status" value="1"/>
</dbReference>
<sequence>METRSSLKRSVARLVEVYKGLEMRLPANRSYRLEETLFVNRPDSAASLCVSDMSAAGGRAGKHRPVVRICGKRLGEPSTAFEDERLLSEQPSPTSLQLSSFRLAIGKTSLITRFMYDSFDNTYQLYSKLWHFNISNHINAVLKWEAVVMDGGGRRSINTSGAVWLVGSRSYPKAAVVVPRLISDSRADAAESFERGAAVCLVTDGRQKDETERCSRSRQREGVSEASRICSFFKAAVSYQAAIQARETETGVLAAWQHMLKGSGVPGGSTLLSVASELSVKPGHQAICSLLCHVPSSCVLSRCSLIPAVLDVAESNGRTLNQSSVAAGIAKETSQDQNRSSKTKDKTRLLETKTKTRSSETMTKTRLPKTKNRSTKVAQTLKKQLEPAGQVRVSLGATPFGLIGAGAADEIMTGSKAKKPWAWKRKATIGIDFLSKTMYLEDRTRSLSEPQVRLQLWDTAGQERFRSLIPSYIRDSTVAVVVYDITIYSSGRTVRRQSSPQLFSVISLCFLPTDVNSFQQTSKWIDDVRTERGSDVIIMLVGNKTDLADKRQITIEEGEQRAKELSVMFIETSAKTGYNVKQLFRRVAAALPGMERVSCCPDEHDSIYLPKSGRPQRSTGTLPPAYPAAAFL</sequence>
<reference evidence="4 5" key="1">
    <citation type="journal article" date="2018" name="G3 (Bethesda)">
        <title>A High-Quality Reference Genome for the Invasive Mosquitofish Gambusia affinis Using a Chicago Library.</title>
        <authorList>
            <person name="Hoffberg S.L."/>
            <person name="Troendle N.J."/>
            <person name="Glenn T.C."/>
            <person name="Mahmud O."/>
            <person name="Louha S."/>
            <person name="Chalopin D."/>
            <person name="Bennetzen J.L."/>
            <person name="Mauricio R."/>
        </authorList>
    </citation>
    <scope>NUCLEOTIDE SEQUENCE [LARGE SCALE GENOMIC DNA]</scope>
    <source>
        <strain evidence="4">NE01/NJP1002.9</strain>
        <tissue evidence="4">Muscle</tissue>
    </source>
</reference>
<dbReference type="GO" id="GO:0003924">
    <property type="term" value="F:GTPase activity"/>
    <property type="evidence" value="ECO:0007669"/>
    <property type="project" value="InterPro"/>
</dbReference>
<dbReference type="PROSITE" id="PS51419">
    <property type="entry name" value="RAB"/>
    <property type="match status" value="1"/>
</dbReference>
<dbReference type="EMBL" id="NHOQ01002838">
    <property type="protein sequence ID" value="PWA14363.1"/>
    <property type="molecule type" value="Genomic_DNA"/>
</dbReference>
<evidence type="ECO:0000256" key="2">
    <source>
        <dbReference type="ARBA" id="ARBA00023134"/>
    </source>
</evidence>
<protein>
    <recommendedName>
        <fullName evidence="6">Small monomeric GTPase</fullName>
    </recommendedName>
</protein>
<evidence type="ECO:0000313" key="4">
    <source>
        <dbReference type="EMBL" id="PWA14363.1"/>
    </source>
</evidence>
<dbReference type="SMART" id="SM00173">
    <property type="entry name" value="RAS"/>
    <property type="match status" value="1"/>
</dbReference>
<proteinExistence type="predicted"/>